<dbReference type="GO" id="GO:0016462">
    <property type="term" value="F:pyrophosphatase activity"/>
    <property type="evidence" value="ECO:0007669"/>
    <property type="project" value="TreeGrafter"/>
</dbReference>
<dbReference type="RefSeq" id="WP_369062589.1">
    <property type="nucleotide sequence ID" value="NZ_CP158375.1"/>
</dbReference>
<feature type="domain" description="Exopolyphosphatase C-terminal" evidence="2">
    <location>
        <begin position="360"/>
        <end position="499"/>
    </location>
</feature>
<gene>
    <name evidence="3" type="ORF">ABOZ73_01255</name>
</gene>
<evidence type="ECO:0000259" key="2">
    <source>
        <dbReference type="Pfam" id="PF21697"/>
    </source>
</evidence>
<dbReference type="Pfam" id="PF02541">
    <property type="entry name" value="Ppx-GppA"/>
    <property type="match status" value="1"/>
</dbReference>
<organism evidence="3">
    <name type="scientific">Caulobacter sp. 73W</name>
    <dbReference type="NCBI Taxonomy" id="3161137"/>
    <lineage>
        <taxon>Bacteria</taxon>
        <taxon>Pseudomonadati</taxon>
        <taxon>Pseudomonadota</taxon>
        <taxon>Alphaproteobacteria</taxon>
        <taxon>Caulobacterales</taxon>
        <taxon>Caulobacteraceae</taxon>
        <taxon>Caulobacter</taxon>
    </lineage>
</organism>
<reference evidence="3" key="1">
    <citation type="submission" date="2024-06" db="EMBL/GenBank/DDBJ databases">
        <title>Caulobacter inopinatus, sp. nov.</title>
        <authorList>
            <person name="Donachie S.P."/>
        </authorList>
    </citation>
    <scope>NUCLEOTIDE SEQUENCE</scope>
    <source>
        <strain evidence="3">73W</strain>
    </source>
</reference>
<proteinExistence type="predicted"/>
<dbReference type="InterPro" id="IPR050273">
    <property type="entry name" value="GppA/Ppx_hydrolase"/>
</dbReference>
<dbReference type="Pfam" id="PF21697">
    <property type="entry name" value="Ppx_C"/>
    <property type="match status" value="1"/>
</dbReference>
<sequence length="501" mass="53297">MTPAARHSATSEAAPQDAAVIDIGSNSVRLVLYRLEGRAIWTIFNEKVLAGLGRDLAVTGKLSPEGSAAALAAIRRFRAVLDAVKPAQTFVAATAAVRDATDGPDFLRRIKAEADFTVRLLSGEEEGRYAALGVLAGDPTSQGAVGDLGGASLELTRLGATGAGDAVSLPLGPFSLGLTQSFDYGRVRKAVDAVLAPVTKRFRTTDFHAVGGAWRNLALMHMRMSGYPLQLVHQYEMTRAEALGAARFVASQSKESLERIPGVSKKRAETMPYAAVVLEALIERLNVQTVALSAFGLREGLLFEAMPPKIRMLDPLVEGCATLGVHDFDDTLESALEAWVAPAFATLPPLFGDRDPVLLAAACRLGNLGARLHPDHRADLVFEQVLRAPVAGMNHAERGFLAAASYARHSGTFNPPEPETLARILSPERTRRARALGAAIRLGSDLSGRSAPLLGRSHLTIDKGTVRLSAEQGWADMLLGEQTAKRAGTLAQVLGLKLQIS</sequence>
<dbReference type="SUPFAM" id="SSF109604">
    <property type="entry name" value="HD-domain/PDEase-like"/>
    <property type="match status" value="1"/>
</dbReference>
<accession>A0AB39KZN9</accession>
<dbReference type="InterPro" id="IPR048951">
    <property type="entry name" value="Ppx_C"/>
</dbReference>
<evidence type="ECO:0000259" key="1">
    <source>
        <dbReference type="Pfam" id="PF02541"/>
    </source>
</evidence>
<protein>
    <submittedName>
        <fullName evidence="3">Ppx/GppA phosphatase family protein</fullName>
    </submittedName>
</protein>
<dbReference type="AlphaFoldDB" id="A0AB39KZN9"/>
<dbReference type="InterPro" id="IPR003695">
    <property type="entry name" value="Ppx_GppA_N"/>
</dbReference>
<dbReference type="SUPFAM" id="SSF53067">
    <property type="entry name" value="Actin-like ATPase domain"/>
    <property type="match status" value="2"/>
</dbReference>
<feature type="domain" description="Ppx/GppA phosphatase N-terminal" evidence="1">
    <location>
        <begin position="37"/>
        <end position="307"/>
    </location>
</feature>
<dbReference type="PANTHER" id="PTHR30005">
    <property type="entry name" value="EXOPOLYPHOSPHATASE"/>
    <property type="match status" value="1"/>
</dbReference>
<dbReference type="Gene3D" id="3.30.420.40">
    <property type="match status" value="1"/>
</dbReference>
<dbReference type="Gene3D" id="3.30.420.150">
    <property type="entry name" value="Exopolyphosphatase. Domain 2"/>
    <property type="match status" value="1"/>
</dbReference>
<dbReference type="PANTHER" id="PTHR30005:SF0">
    <property type="entry name" value="RETROGRADE REGULATION PROTEIN 2"/>
    <property type="match status" value="1"/>
</dbReference>
<dbReference type="InterPro" id="IPR043129">
    <property type="entry name" value="ATPase_NBD"/>
</dbReference>
<evidence type="ECO:0000313" key="3">
    <source>
        <dbReference type="EMBL" id="XDO98719.1"/>
    </source>
</evidence>
<dbReference type="Gene3D" id="1.10.3210.10">
    <property type="entry name" value="Hypothetical protein af1432"/>
    <property type="match status" value="1"/>
</dbReference>
<dbReference type="CDD" id="cd24052">
    <property type="entry name" value="ASKHA_NBD_HpPPX-GppA-like"/>
    <property type="match status" value="1"/>
</dbReference>
<name>A0AB39KZN9_9CAUL</name>
<dbReference type="EMBL" id="CP158375">
    <property type="protein sequence ID" value="XDO98719.1"/>
    <property type="molecule type" value="Genomic_DNA"/>
</dbReference>